<organism evidence="6 7">
    <name type="scientific">Rhodobacter xanthinilyticus</name>
    <dbReference type="NCBI Taxonomy" id="1850250"/>
    <lineage>
        <taxon>Bacteria</taxon>
        <taxon>Pseudomonadati</taxon>
        <taxon>Pseudomonadota</taxon>
        <taxon>Alphaproteobacteria</taxon>
        <taxon>Rhodobacterales</taxon>
        <taxon>Rhodobacter group</taxon>
        <taxon>Rhodobacter</taxon>
    </lineage>
</organism>
<evidence type="ECO:0000256" key="3">
    <source>
        <dbReference type="ARBA" id="ARBA00022723"/>
    </source>
</evidence>
<dbReference type="GO" id="GO:0005737">
    <property type="term" value="C:cytoplasm"/>
    <property type="evidence" value="ECO:0007669"/>
    <property type="project" value="UniProtKB-SubCell"/>
</dbReference>
<dbReference type="CDD" id="cd12108">
    <property type="entry name" value="Hr-like"/>
    <property type="match status" value="1"/>
</dbReference>
<sequence length="161" mass="17987">MTKPLPPQDPSELTSFIETEYHAKHRAQLPELATLSEKVEAVHAGQTDVPAGLADLLHRMIGDLEVHMKKEELILFPAIRNAAAGLDAPIAAMRADHDDHEAEVGQIRHLTNNLTLPDGACRSWTRLYTGVGEFLDDLEEHIRLENDVLFPQFETRETGHV</sequence>
<dbReference type="STRING" id="1850250.LPB142_00720"/>
<keyword evidence="4" id="KW-0408">Iron</keyword>
<evidence type="ECO:0000259" key="5">
    <source>
        <dbReference type="Pfam" id="PF01814"/>
    </source>
</evidence>
<evidence type="ECO:0000256" key="1">
    <source>
        <dbReference type="ARBA" id="ARBA00004496"/>
    </source>
</evidence>
<keyword evidence="3" id="KW-0479">Metal-binding</keyword>
<accession>A0A1D9M8F9</accession>
<dbReference type="PANTHER" id="PTHR36438">
    <property type="entry name" value="IRON-SULFUR CLUSTER REPAIR PROTEIN YTFE"/>
    <property type="match status" value="1"/>
</dbReference>
<dbReference type="EMBL" id="CP017781">
    <property type="protein sequence ID" value="AOZ68019.1"/>
    <property type="molecule type" value="Genomic_DNA"/>
</dbReference>
<reference evidence="6 7" key="1">
    <citation type="submission" date="2016-10" db="EMBL/GenBank/DDBJ databases">
        <title>Rhodobacter sp. LPB0142, isolated from sea water.</title>
        <authorList>
            <person name="Kim E."/>
            <person name="Yi H."/>
        </authorList>
    </citation>
    <scope>NUCLEOTIDE SEQUENCE [LARGE SCALE GENOMIC DNA]</scope>
    <source>
        <strain evidence="6 7">LPB0142</strain>
    </source>
</reference>
<dbReference type="KEGG" id="rhp:LPB142_00720"/>
<dbReference type="Proteomes" id="UP000176562">
    <property type="component" value="Chromosome"/>
</dbReference>
<dbReference type="Pfam" id="PF01814">
    <property type="entry name" value="Hemerythrin"/>
    <property type="match status" value="1"/>
</dbReference>
<evidence type="ECO:0000256" key="4">
    <source>
        <dbReference type="ARBA" id="ARBA00023004"/>
    </source>
</evidence>
<keyword evidence="2" id="KW-0963">Cytoplasm</keyword>
<gene>
    <name evidence="6" type="ORF">LPB142_00720</name>
</gene>
<evidence type="ECO:0000313" key="7">
    <source>
        <dbReference type="Proteomes" id="UP000176562"/>
    </source>
</evidence>
<dbReference type="AlphaFoldDB" id="A0A1D9M8F9"/>
<name>A0A1D9M8F9_9RHOB</name>
<keyword evidence="7" id="KW-1185">Reference proteome</keyword>
<dbReference type="RefSeq" id="WP_068768068.1">
    <property type="nucleotide sequence ID" value="NZ_CP017781.1"/>
</dbReference>
<proteinExistence type="predicted"/>
<dbReference type="GO" id="GO:0046872">
    <property type="term" value="F:metal ion binding"/>
    <property type="evidence" value="ECO:0007669"/>
    <property type="project" value="UniProtKB-KW"/>
</dbReference>
<comment type="subcellular location">
    <subcellularLocation>
        <location evidence="1">Cytoplasm</location>
    </subcellularLocation>
</comment>
<dbReference type="Gene3D" id="1.20.120.520">
    <property type="entry name" value="nmb1532 protein domain like"/>
    <property type="match status" value="1"/>
</dbReference>
<evidence type="ECO:0000313" key="6">
    <source>
        <dbReference type="EMBL" id="AOZ68019.1"/>
    </source>
</evidence>
<evidence type="ECO:0000256" key="2">
    <source>
        <dbReference type="ARBA" id="ARBA00022490"/>
    </source>
</evidence>
<dbReference type="InterPro" id="IPR012312">
    <property type="entry name" value="Hemerythrin-like"/>
</dbReference>
<protein>
    <recommendedName>
        <fullName evidence="5">Hemerythrin-like domain-containing protein</fullName>
    </recommendedName>
</protein>
<dbReference type="InterPro" id="IPR019903">
    <property type="entry name" value="RIC_family"/>
</dbReference>
<dbReference type="PANTHER" id="PTHR36438:SF1">
    <property type="entry name" value="IRON-SULFUR CLUSTER REPAIR PROTEIN YTFE"/>
    <property type="match status" value="1"/>
</dbReference>
<feature type="domain" description="Hemerythrin-like" evidence="5">
    <location>
        <begin position="20"/>
        <end position="152"/>
    </location>
</feature>